<reference evidence="1 2" key="1">
    <citation type="submission" date="2018-05" db="EMBL/GenBank/DDBJ databases">
        <title>Rhodobacteraceae gen. nov., sp. nov. isolated from sea water.</title>
        <authorList>
            <person name="Ren Y."/>
        </authorList>
    </citation>
    <scope>NUCLEOTIDE SEQUENCE [LARGE SCALE GENOMIC DNA]</scope>
    <source>
        <strain evidence="1 2">TG-679</strain>
    </source>
</reference>
<protein>
    <recommendedName>
        <fullName evidence="3">Group 4 capsule polysaccharide lipoprotein gfcB, YjbF</fullName>
    </recommendedName>
</protein>
<dbReference type="EMBL" id="QGKU01000033">
    <property type="protein sequence ID" value="PWR02648.1"/>
    <property type="molecule type" value="Genomic_DNA"/>
</dbReference>
<dbReference type="Pfam" id="PF11102">
    <property type="entry name" value="YjbF"/>
    <property type="match status" value="1"/>
</dbReference>
<dbReference type="InterPro" id="IPR023373">
    <property type="entry name" value="YmcC_sf"/>
</dbReference>
<dbReference type="AlphaFoldDB" id="A0A2V2LB74"/>
<organism evidence="1 2">
    <name type="scientific">Meridianimarinicoccus roseus</name>
    <dbReference type="NCBI Taxonomy" id="2072018"/>
    <lineage>
        <taxon>Bacteria</taxon>
        <taxon>Pseudomonadati</taxon>
        <taxon>Pseudomonadota</taxon>
        <taxon>Alphaproteobacteria</taxon>
        <taxon>Rhodobacterales</taxon>
        <taxon>Paracoccaceae</taxon>
        <taxon>Meridianimarinicoccus</taxon>
    </lineage>
</organism>
<gene>
    <name evidence="1" type="ORF">DKT77_10740</name>
</gene>
<dbReference type="Gene3D" id="2.40.360.10">
    <property type="entry name" value="YmcC-like"/>
    <property type="match status" value="1"/>
</dbReference>
<evidence type="ECO:0008006" key="3">
    <source>
        <dbReference type="Google" id="ProtNLM"/>
    </source>
</evidence>
<dbReference type="OrthoDB" id="6237231at2"/>
<evidence type="ECO:0000313" key="1">
    <source>
        <dbReference type="EMBL" id="PWR02648.1"/>
    </source>
</evidence>
<sequence>MRHSGILAALVAACTLAACGNSDEAADRRATFQAGLAALNREEPDGSVIAAERAYIPVALQNTDAPLVLVEQPKFDLAAFFALAAVNGPVASYGSSAQATISLNGPVLVATRAFGNDLMSSDVGPLPDLLAAREPGQYRRQLRYLDSEEQVSSFTVDCDLRPDPDRAQTFTEYCGSAGMEFRNSYVFGRDGRVETSVQWHGPENGYLTVRRLR</sequence>
<dbReference type="InterPro" id="IPR021308">
    <property type="entry name" value="GfcB"/>
</dbReference>
<dbReference type="RefSeq" id="WP_109811697.1">
    <property type="nucleotide sequence ID" value="NZ_QGKU01000033.1"/>
</dbReference>
<dbReference type="Proteomes" id="UP000245680">
    <property type="component" value="Unassembled WGS sequence"/>
</dbReference>
<keyword evidence="2" id="KW-1185">Reference proteome</keyword>
<proteinExistence type="predicted"/>
<accession>A0A2V2LB74</accession>
<evidence type="ECO:0000313" key="2">
    <source>
        <dbReference type="Proteomes" id="UP000245680"/>
    </source>
</evidence>
<comment type="caution">
    <text evidence="1">The sequence shown here is derived from an EMBL/GenBank/DDBJ whole genome shotgun (WGS) entry which is preliminary data.</text>
</comment>
<dbReference type="SUPFAM" id="SSF159270">
    <property type="entry name" value="YmcC-like"/>
    <property type="match status" value="1"/>
</dbReference>
<name>A0A2V2LB74_9RHOB</name>
<dbReference type="PROSITE" id="PS51257">
    <property type="entry name" value="PROKAR_LIPOPROTEIN"/>
    <property type="match status" value="1"/>
</dbReference>